<reference evidence="1 2" key="1">
    <citation type="journal article" date="2019" name="Int. J. Syst. Evol. Microbiol.">
        <title>The Global Catalogue of Microorganisms (GCM) 10K type strain sequencing project: providing services to taxonomists for standard genome sequencing and annotation.</title>
        <authorList>
            <consortium name="The Broad Institute Genomics Platform"/>
            <consortium name="The Broad Institute Genome Sequencing Center for Infectious Disease"/>
            <person name="Wu L."/>
            <person name="Ma J."/>
        </authorList>
    </citation>
    <scope>NUCLEOTIDE SEQUENCE [LARGE SCALE GENOMIC DNA]</scope>
    <source>
        <strain evidence="1 2">JCM 9731</strain>
    </source>
</reference>
<protein>
    <submittedName>
        <fullName evidence="1">Uncharacterized protein</fullName>
    </submittedName>
</protein>
<sequence length="362" mass="41721">MKNKYISVGLIVLLLITSFIVINKNGAQEPLVFTEEQKIRNITAFAKIYGYVRYFHPSDEAADLDWDTFGVYGVEQVKNAKTKKELHETLEDLFSPIAPTVRIANKEVGYSFKDIFEENNTSNYLFWQHLGVETNMTIIPSTGNVNPYASSNRVVIKSNLELENQLSEQVPPKEKWVIHKEVSNNLHLYLPLVIPINEEEKTIGTTSETFTAFEELEQELKNVKQNGIHATDENARISGIITTWNIFQHFYPYWDEVEVNWEAQLAPYLTEALHDQTYEDYLTTLRMLVENVQDAGAVVTGKDDSRMFSLPIRVREVDEKIIVTEALDSQFQSWRYGSFHRWHSRNGVNDASKTGNFRPRTS</sequence>
<dbReference type="Proteomes" id="UP001500782">
    <property type="component" value="Unassembled WGS sequence"/>
</dbReference>
<dbReference type="EMBL" id="BAAADJ010000056">
    <property type="protein sequence ID" value="GAA0339089.1"/>
    <property type="molecule type" value="Genomic_DNA"/>
</dbReference>
<organism evidence="1 2">
    <name type="scientific">Bacillus carboniphilus</name>
    <dbReference type="NCBI Taxonomy" id="86663"/>
    <lineage>
        <taxon>Bacteria</taxon>
        <taxon>Bacillati</taxon>
        <taxon>Bacillota</taxon>
        <taxon>Bacilli</taxon>
        <taxon>Bacillales</taxon>
        <taxon>Bacillaceae</taxon>
        <taxon>Bacillus</taxon>
    </lineage>
</organism>
<accession>A0ABN0WJ82</accession>
<evidence type="ECO:0000313" key="1">
    <source>
        <dbReference type="EMBL" id="GAA0339089.1"/>
    </source>
</evidence>
<dbReference type="Gene3D" id="3.30.750.44">
    <property type="match status" value="1"/>
</dbReference>
<comment type="caution">
    <text evidence="1">The sequence shown here is derived from an EMBL/GenBank/DDBJ whole genome shotgun (WGS) entry which is preliminary data.</text>
</comment>
<evidence type="ECO:0000313" key="2">
    <source>
        <dbReference type="Proteomes" id="UP001500782"/>
    </source>
</evidence>
<keyword evidence="2" id="KW-1185">Reference proteome</keyword>
<name>A0ABN0WJ82_9BACI</name>
<gene>
    <name evidence="1" type="ORF">GCM10008967_31710</name>
</gene>
<dbReference type="RefSeq" id="WP_343801007.1">
    <property type="nucleotide sequence ID" value="NZ_BAAADJ010000056.1"/>
</dbReference>
<proteinExistence type="predicted"/>